<dbReference type="Proteomes" id="UP000439903">
    <property type="component" value="Unassembled WGS sequence"/>
</dbReference>
<proteinExistence type="predicted"/>
<evidence type="ECO:0000313" key="2">
    <source>
        <dbReference type="EMBL" id="KAF0455966.1"/>
    </source>
</evidence>
<evidence type="ECO:0000256" key="1">
    <source>
        <dbReference type="SAM" id="MobiDB-lite"/>
    </source>
</evidence>
<dbReference type="AlphaFoldDB" id="A0A8H3XEI0"/>
<feature type="compositionally biased region" description="Polar residues" evidence="1">
    <location>
        <begin position="52"/>
        <end position="75"/>
    </location>
</feature>
<sequence>MESESAYYENSQIKERSNICPHLIANDSTLLKTFQDCLEITSNPNKRKSSVNHESAQTSKKRNLNNNARENPYLTANDSTLLKTFQDCLEITSNPNKRKSSVNHESARTSKKRNLNDNAREKVFYPFWTDTSKELSKKLWLPEGINYKGLPMSSLNGFFVNIR</sequence>
<dbReference type="EMBL" id="WTPW01001107">
    <property type="protein sequence ID" value="KAF0455966.1"/>
    <property type="molecule type" value="Genomic_DNA"/>
</dbReference>
<keyword evidence="3" id="KW-1185">Reference proteome</keyword>
<protein>
    <submittedName>
        <fullName evidence="2">IS607 family transposase</fullName>
    </submittedName>
</protein>
<dbReference type="OrthoDB" id="10620838at2759"/>
<evidence type="ECO:0000313" key="3">
    <source>
        <dbReference type="Proteomes" id="UP000439903"/>
    </source>
</evidence>
<organism evidence="2 3">
    <name type="scientific">Gigaspora margarita</name>
    <dbReference type="NCBI Taxonomy" id="4874"/>
    <lineage>
        <taxon>Eukaryota</taxon>
        <taxon>Fungi</taxon>
        <taxon>Fungi incertae sedis</taxon>
        <taxon>Mucoromycota</taxon>
        <taxon>Glomeromycotina</taxon>
        <taxon>Glomeromycetes</taxon>
        <taxon>Diversisporales</taxon>
        <taxon>Gigasporaceae</taxon>
        <taxon>Gigaspora</taxon>
    </lineage>
</organism>
<accession>A0A8H3XEI0</accession>
<gene>
    <name evidence="2" type="ORF">F8M41_001388</name>
</gene>
<feature type="region of interest" description="Disordered" evidence="1">
    <location>
        <begin position="42"/>
        <end position="75"/>
    </location>
</feature>
<comment type="caution">
    <text evidence="2">The sequence shown here is derived from an EMBL/GenBank/DDBJ whole genome shotgun (WGS) entry which is preliminary data.</text>
</comment>
<name>A0A8H3XEI0_GIGMA</name>
<reference evidence="2 3" key="1">
    <citation type="journal article" date="2019" name="Environ. Microbiol.">
        <title>At the nexus of three kingdoms: the genome of the mycorrhizal fungus Gigaspora margarita provides insights into plant, endobacterial and fungal interactions.</title>
        <authorList>
            <person name="Venice F."/>
            <person name="Ghignone S."/>
            <person name="Salvioli di Fossalunga A."/>
            <person name="Amselem J."/>
            <person name="Novero M."/>
            <person name="Xianan X."/>
            <person name="Sedzielewska Toro K."/>
            <person name="Morin E."/>
            <person name="Lipzen A."/>
            <person name="Grigoriev I.V."/>
            <person name="Henrissat B."/>
            <person name="Martin F.M."/>
            <person name="Bonfante P."/>
        </authorList>
    </citation>
    <scope>NUCLEOTIDE SEQUENCE [LARGE SCALE GENOMIC DNA]</scope>
    <source>
        <strain evidence="2 3">BEG34</strain>
    </source>
</reference>
<feature type="region of interest" description="Disordered" evidence="1">
    <location>
        <begin position="93"/>
        <end position="115"/>
    </location>
</feature>